<evidence type="ECO:0000256" key="1">
    <source>
        <dbReference type="ARBA" id="ARBA00022485"/>
    </source>
</evidence>
<keyword evidence="4" id="KW-0411">Iron-sulfur</keyword>
<dbReference type="PROSITE" id="PS00198">
    <property type="entry name" value="4FE4S_FER_1"/>
    <property type="match status" value="1"/>
</dbReference>
<dbReference type="InterPro" id="IPR017896">
    <property type="entry name" value="4Fe4S_Fe-S-bd"/>
</dbReference>
<dbReference type="PANTHER" id="PTHR43687:SF1">
    <property type="entry name" value="FERREDOXIN III"/>
    <property type="match status" value="1"/>
</dbReference>
<dbReference type="Pfam" id="PF14697">
    <property type="entry name" value="Fer4_21"/>
    <property type="match status" value="1"/>
</dbReference>
<keyword evidence="2" id="KW-0479">Metal-binding</keyword>
<reference evidence="7 8" key="1">
    <citation type="journal article" date="2017" name="Genome Announc.">
        <title>Draft Genome Sequence of a Sporulating and Motile Strain of Lachnotalea glycerini Isolated from Water in Quebec City, Canada.</title>
        <authorList>
            <person name="Maheux A.F."/>
            <person name="Boudreau D.K."/>
            <person name="Berube E."/>
            <person name="Boissinot M."/>
            <person name="Raymond F."/>
            <person name="Brodeur S."/>
            <person name="Corbeil J."/>
            <person name="Isabel S."/>
            <person name="Omar R.F."/>
            <person name="Bergeron M.G."/>
        </authorList>
    </citation>
    <scope>NUCLEOTIDE SEQUENCE [LARGE SCALE GENOMIC DNA]</scope>
    <source>
        <strain evidence="7 8">CCRI-19302</strain>
    </source>
</reference>
<keyword evidence="8" id="KW-1185">Reference proteome</keyword>
<dbReference type="AlphaFoldDB" id="A0A255I1Q6"/>
<dbReference type="PANTHER" id="PTHR43687">
    <property type="entry name" value="ADENYLYLSULFATE REDUCTASE, BETA SUBUNIT"/>
    <property type="match status" value="1"/>
</dbReference>
<protein>
    <submittedName>
        <fullName evidence="7">4Fe-4S dicluster domain-containing protein</fullName>
    </submittedName>
    <submittedName>
        <fullName evidence="6">4Fe-4S dicluster protein</fullName>
    </submittedName>
</protein>
<evidence type="ECO:0000313" key="6">
    <source>
        <dbReference type="EMBL" id="PXV93831.1"/>
    </source>
</evidence>
<accession>A0A255I1Q6</accession>
<sequence length="72" mass="7732">MTGRRIKKYAVVTKRYCVGCGSCIKECPKEAISVPNGVFAIVDLEKCVGCGLCVKICPASVIHIKTDSKEAL</sequence>
<proteinExistence type="predicted"/>
<keyword evidence="1" id="KW-0004">4Fe-4S</keyword>
<dbReference type="Gene3D" id="3.30.70.20">
    <property type="match status" value="1"/>
</dbReference>
<dbReference type="OrthoDB" id="9804603at2"/>
<dbReference type="RefSeq" id="WP_094379223.1">
    <property type="nucleotide sequence ID" value="NZ_NOKA02000025.1"/>
</dbReference>
<evidence type="ECO:0000256" key="2">
    <source>
        <dbReference type="ARBA" id="ARBA00022723"/>
    </source>
</evidence>
<dbReference type="GO" id="GO:0046872">
    <property type="term" value="F:metal ion binding"/>
    <property type="evidence" value="ECO:0007669"/>
    <property type="project" value="UniProtKB-KW"/>
</dbReference>
<evidence type="ECO:0000256" key="3">
    <source>
        <dbReference type="ARBA" id="ARBA00023004"/>
    </source>
</evidence>
<dbReference type="Proteomes" id="UP000247523">
    <property type="component" value="Unassembled WGS sequence"/>
</dbReference>
<dbReference type="PROSITE" id="PS51379">
    <property type="entry name" value="4FE4S_FER_2"/>
    <property type="match status" value="2"/>
</dbReference>
<organism evidence="7 8">
    <name type="scientific">Lachnotalea glycerini</name>
    <dbReference type="NCBI Taxonomy" id="1763509"/>
    <lineage>
        <taxon>Bacteria</taxon>
        <taxon>Bacillati</taxon>
        <taxon>Bacillota</taxon>
        <taxon>Clostridia</taxon>
        <taxon>Lachnospirales</taxon>
        <taxon>Lachnospiraceae</taxon>
        <taxon>Lachnotalea</taxon>
    </lineage>
</organism>
<reference evidence="7" key="3">
    <citation type="submission" date="2018-07" db="EMBL/GenBank/DDBJ databases">
        <authorList>
            <person name="Quirk P.G."/>
            <person name="Krulwich T.A."/>
        </authorList>
    </citation>
    <scope>NUCLEOTIDE SEQUENCE</scope>
    <source>
        <strain evidence="7">CCRI-19302</strain>
    </source>
</reference>
<evidence type="ECO:0000313" key="9">
    <source>
        <dbReference type="Proteomes" id="UP000247523"/>
    </source>
</evidence>
<dbReference type="EMBL" id="QICS01000002">
    <property type="protein sequence ID" value="PXV93831.1"/>
    <property type="molecule type" value="Genomic_DNA"/>
</dbReference>
<evidence type="ECO:0000313" key="8">
    <source>
        <dbReference type="Proteomes" id="UP000216411"/>
    </source>
</evidence>
<evidence type="ECO:0000256" key="4">
    <source>
        <dbReference type="ARBA" id="ARBA00023014"/>
    </source>
</evidence>
<gene>
    <name evidence="6" type="ORF">C8E03_102606</name>
    <name evidence="7" type="ORF">CG710_012230</name>
</gene>
<dbReference type="SUPFAM" id="SSF54862">
    <property type="entry name" value="4Fe-4S ferredoxins"/>
    <property type="match status" value="1"/>
</dbReference>
<keyword evidence="3" id="KW-0408">Iron</keyword>
<dbReference type="Proteomes" id="UP000216411">
    <property type="component" value="Unassembled WGS sequence"/>
</dbReference>
<evidence type="ECO:0000259" key="5">
    <source>
        <dbReference type="PROSITE" id="PS51379"/>
    </source>
</evidence>
<dbReference type="InterPro" id="IPR017900">
    <property type="entry name" value="4Fe4S_Fe_S_CS"/>
</dbReference>
<feature type="domain" description="4Fe-4S ferredoxin-type" evidence="5">
    <location>
        <begin position="38"/>
        <end position="67"/>
    </location>
</feature>
<reference evidence="6 9" key="2">
    <citation type="submission" date="2018-05" db="EMBL/GenBank/DDBJ databases">
        <title>Genomic Encyclopedia of Type Strains, Phase IV (KMG-IV): sequencing the most valuable type-strain genomes for metagenomic binning, comparative biology and taxonomic classification.</title>
        <authorList>
            <person name="Goeker M."/>
        </authorList>
    </citation>
    <scope>NUCLEOTIDE SEQUENCE [LARGE SCALE GENOMIC DNA]</scope>
    <source>
        <strain evidence="6 9">DSM 28816</strain>
    </source>
</reference>
<dbReference type="InterPro" id="IPR050572">
    <property type="entry name" value="Fe-S_Ferredoxin"/>
</dbReference>
<feature type="domain" description="4Fe-4S ferredoxin-type" evidence="5">
    <location>
        <begin position="7"/>
        <end position="37"/>
    </location>
</feature>
<dbReference type="EMBL" id="NOKA02000025">
    <property type="protein sequence ID" value="RDY30929.1"/>
    <property type="molecule type" value="Genomic_DNA"/>
</dbReference>
<dbReference type="GO" id="GO:0051539">
    <property type="term" value="F:4 iron, 4 sulfur cluster binding"/>
    <property type="evidence" value="ECO:0007669"/>
    <property type="project" value="UniProtKB-KW"/>
</dbReference>
<name>A0A255I1Q6_9FIRM</name>
<evidence type="ECO:0000313" key="7">
    <source>
        <dbReference type="EMBL" id="RDY30929.1"/>
    </source>
</evidence>
<comment type="caution">
    <text evidence="7">The sequence shown here is derived from an EMBL/GenBank/DDBJ whole genome shotgun (WGS) entry which is preliminary data.</text>
</comment>